<dbReference type="SUPFAM" id="SSF53067">
    <property type="entry name" value="Actin-like ATPase domain"/>
    <property type="match status" value="2"/>
</dbReference>
<comment type="caution">
    <text evidence="2">The sequence shown here is derived from an EMBL/GenBank/DDBJ whole genome shotgun (WGS) entry which is preliminary data.</text>
</comment>
<dbReference type="InterPro" id="IPR043129">
    <property type="entry name" value="ATPase_NBD"/>
</dbReference>
<dbReference type="CDD" id="cd24082">
    <property type="entry name" value="ASKHA_NBD_GspK-like"/>
    <property type="match status" value="1"/>
</dbReference>
<dbReference type="InterPro" id="IPR052519">
    <property type="entry name" value="Euk-type_GlcNAc_Kinase"/>
</dbReference>
<dbReference type="Pfam" id="PF01869">
    <property type="entry name" value="BcrAD_BadFG"/>
    <property type="match status" value="1"/>
</dbReference>
<reference evidence="3" key="1">
    <citation type="journal article" date="2019" name="Int. J. Syst. Evol. Microbiol.">
        <title>The Global Catalogue of Microorganisms (GCM) 10K type strain sequencing project: providing services to taxonomists for standard genome sequencing and annotation.</title>
        <authorList>
            <consortium name="The Broad Institute Genomics Platform"/>
            <consortium name="The Broad Institute Genome Sequencing Center for Infectious Disease"/>
            <person name="Wu L."/>
            <person name="Ma J."/>
        </authorList>
    </citation>
    <scope>NUCLEOTIDE SEQUENCE [LARGE SCALE GENOMIC DNA]</scope>
    <source>
        <strain evidence="3">DT28</strain>
    </source>
</reference>
<evidence type="ECO:0000313" key="3">
    <source>
        <dbReference type="Proteomes" id="UP001595962"/>
    </source>
</evidence>
<protein>
    <submittedName>
        <fullName evidence="2">BadF/BadG/BcrA/BcrD ATPase family protein</fullName>
    </submittedName>
</protein>
<sequence>MIQISKGLHTSAAKGDELLFVGIDGGASHCRALLQNTAGVSLGSGKSGPANPVNGLEQCKNSILAAVTEALQQAGLSTADFSRLVVGAGLAGLHLPAMRDAMASWQHPFHSLYLTTDLHAAAAGAHQGLDGAVLILGTGFSSLANVAGKQTQVGGYGFPINATCSGSWFGLEAVKAVLLDADGVGLPTSLTQSMLACCSATELAQQLMNASATEFARYAPLVFSAADAGDKVSLGLIQQGASFVNQVIRRLLACGADRLALIGGITERIKPWLDPQLAACITPALASPEQGAILLAHQQRNSLQGANQ</sequence>
<organism evidence="2 3">
    <name type="scientific">Rheinheimera marina</name>
    <dbReference type="NCBI Taxonomy" id="1774958"/>
    <lineage>
        <taxon>Bacteria</taxon>
        <taxon>Pseudomonadati</taxon>
        <taxon>Pseudomonadota</taxon>
        <taxon>Gammaproteobacteria</taxon>
        <taxon>Chromatiales</taxon>
        <taxon>Chromatiaceae</taxon>
        <taxon>Rheinheimera</taxon>
    </lineage>
</organism>
<keyword evidence="3" id="KW-1185">Reference proteome</keyword>
<dbReference type="PANTHER" id="PTHR43190">
    <property type="entry name" value="N-ACETYL-D-GLUCOSAMINE KINASE"/>
    <property type="match status" value="1"/>
</dbReference>
<dbReference type="Proteomes" id="UP001595962">
    <property type="component" value="Unassembled WGS sequence"/>
</dbReference>
<gene>
    <name evidence="2" type="ORF">ACFO3I_02440</name>
</gene>
<proteinExistence type="predicted"/>
<accession>A0ABV9JH96</accession>
<dbReference type="EMBL" id="JBHSGB010000002">
    <property type="protein sequence ID" value="MFC4653877.1"/>
    <property type="molecule type" value="Genomic_DNA"/>
</dbReference>
<dbReference type="Gene3D" id="3.30.420.40">
    <property type="match status" value="2"/>
</dbReference>
<evidence type="ECO:0000313" key="2">
    <source>
        <dbReference type="EMBL" id="MFC4653877.1"/>
    </source>
</evidence>
<name>A0ABV9JH96_9GAMM</name>
<evidence type="ECO:0000259" key="1">
    <source>
        <dbReference type="Pfam" id="PF01869"/>
    </source>
</evidence>
<dbReference type="InterPro" id="IPR002731">
    <property type="entry name" value="ATPase_BadF"/>
</dbReference>
<dbReference type="RefSeq" id="WP_377331460.1">
    <property type="nucleotide sequence ID" value="NZ_JBHSGB010000002.1"/>
</dbReference>
<dbReference type="PANTHER" id="PTHR43190:SF3">
    <property type="entry name" value="N-ACETYL-D-GLUCOSAMINE KINASE"/>
    <property type="match status" value="1"/>
</dbReference>
<feature type="domain" description="ATPase BadF/BadG/BcrA/BcrD type" evidence="1">
    <location>
        <begin position="21"/>
        <end position="296"/>
    </location>
</feature>